<dbReference type="InterPro" id="IPR036034">
    <property type="entry name" value="PDZ_sf"/>
</dbReference>
<dbReference type="Proteomes" id="UP001302494">
    <property type="component" value="Chromosome"/>
</dbReference>
<proteinExistence type="predicted"/>
<evidence type="ECO:0000313" key="1">
    <source>
        <dbReference type="EMBL" id="WNM60321.1"/>
    </source>
</evidence>
<protein>
    <recommendedName>
        <fullName evidence="3">PDZ domain-containing protein</fullName>
    </recommendedName>
</protein>
<accession>A0AA96GEQ6</accession>
<dbReference type="SUPFAM" id="SSF50156">
    <property type="entry name" value="PDZ domain-like"/>
    <property type="match status" value="1"/>
</dbReference>
<dbReference type="Gene3D" id="2.30.42.10">
    <property type="match status" value="1"/>
</dbReference>
<keyword evidence="2" id="KW-1185">Reference proteome</keyword>
<dbReference type="KEGG" id="nneo:PQG83_11160"/>
<reference evidence="1 2" key="1">
    <citation type="submission" date="2023-01" db="EMBL/GenBank/DDBJ databases">
        <title>Cultivation and genomic characterization of new, ubiquitous marine nitrite-oxidizing bacteria from the Nitrospirales.</title>
        <authorList>
            <person name="Mueller A.J."/>
            <person name="Daebeler A."/>
            <person name="Herbold C.W."/>
            <person name="Kirkegaard R.H."/>
            <person name="Daims H."/>
        </authorList>
    </citation>
    <scope>NUCLEOTIDE SEQUENCE [LARGE SCALE GENOMIC DNA]</scope>
    <source>
        <strain evidence="1 2">DK</strain>
    </source>
</reference>
<sequence>MMVLQGEAFGQPPSESMTKEKALILAEKFGIDVGEVDEEVKKILGLTKAEGVVVYAVIGGSPAELSGIKVKAIIKEVDKYEIQSLVDLGTALEQTLPTKNFTVATYEPADPDNQGVTGGLNFHFVRILQD</sequence>
<gene>
    <name evidence="1" type="ORF">PQG83_11160</name>
</gene>
<evidence type="ECO:0000313" key="2">
    <source>
        <dbReference type="Proteomes" id="UP001302494"/>
    </source>
</evidence>
<organism evidence="1 2">
    <name type="scientific">Candidatus Nitrospira neomarina</name>
    <dbReference type="NCBI Taxonomy" id="3020899"/>
    <lineage>
        <taxon>Bacteria</taxon>
        <taxon>Pseudomonadati</taxon>
        <taxon>Nitrospirota</taxon>
        <taxon>Nitrospiria</taxon>
        <taxon>Nitrospirales</taxon>
        <taxon>Nitrospiraceae</taxon>
        <taxon>Nitrospira</taxon>
    </lineage>
</organism>
<dbReference type="EMBL" id="CP116968">
    <property type="protein sequence ID" value="WNM60321.1"/>
    <property type="molecule type" value="Genomic_DNA"/>
</dbReference>
<dbReference type="AlphaFoldDB" id="A0AA96GEQ6"/>
<dbReference type="RefSeq" id="WP_312740910.1">
    <property type="nucleotide sequence ID" value="NZ_CP116968.1"/>
</dbReference>
<evidence type="ECO:0008006" key="3">
    <source>
        <dbReference type="Google" id="ProtNLM"/>
    </source>
</evidence>
<name>A0AA96GEQ6_9BACT</name>